<feature type="domain" description="C2H2-type" evidence="6">
    <location>
        <begin position="78"/>
        <end position="107"/>
    </location>
</feature>
<keyword evidence="3" id="KW-0862">Zinc</keyword>
<reference evidence="7 8" key="1">
    <citation type="journal article" date="2008" name="Nature">
        <title>The genome of the choanoflagellate Monosiga brevicollis and the origin of metazoans.</title>
        <authorList>
            <consortium name="JGI Sequencing"/>
            <person name="King N."/>
            <person name="Westbrook M.J."/>
            <person name="Young S.L."/>
            <person name="Kuo A."/>
            <person name="Abedin M."/>
            <person name="Chapman J."/>
            <person name="Fairclough S."/>
            <person name="Hellsten U."/>
            <person name="Isogai Y."/>
            <person name="Letunic I."/>
            <person name="Marr M."/>
            <person name="Pincus D."/>
            <person name="Putnam N."/>
            <person name="Rokas A."/>
            <person name="Wright K.J."/>
            <person name="Zuzow R."/>
            <person name="Dirks W."/>
            <person name="Good M."/>
            <person name="Goodstein D."/>
            <person name="Lemons D."/>
            <person name="Li W."/>
            <person name="Lyons J.B."/>
            <person name="Morris A."/>
            <person name="Nichols S."/>
            <person name="Richter D.J."/>
            <person name="Salamov A."/>
            <person name="Bork P."/>
            <person name="Lim W.A."/>
            <person name="Manning G."/>
            <person name="Miller W.T."/>
            <person name="McGinnis W."/>
            <person name="Shapiro H."/>
            <person name="Tjian R."/>
            <person name="Grigoriev I.V."/>
            <person name="Rokhsar D."/>
        </authorList>
    </citation>
    <scope>NUCLEOTIDE SEQUENCE [LARGE SCALE GENOMIC DNA]</scope>
    <source>
        <strain evidence="8">MX1 / ATCC 50154</strain>
    </source>
</reference>
<dbReference type="InParanoid" id="A9UXV9"/>
<evidence type="ECO:0000256" key="4">
    <source>
        <dbReference type="PROSITE-ProRule" id="PRU00042"/>
    </source>
</evidence>
<dbReference type="Gene3D" id="3.30.160.60">
    <property type="entry name" value="Classic Zinc Finger"/>
    <property type="match status" value="2"/>
</dbReference>
<gene>
    <name evidence="7" type="ORF">MONBRDRAFT_32134</name>
</gene>
<protein>
    <recommendedName>
        <fullName evidence="6">C2H2-type domain-containing protein</fullName>
    </recommendedName>
</protein>
<sequence length="310" mass="32721">MAKSATMLLPAQGFDFPLLGAVDFRKLRAMAAQDADGQNTSASKVEENRKHCHFCSKRFASLAHVIRHERVHTGERPFACDVCDRRFSQLGNLRTHRRRHAHCDAKAVITKDSCTRPDLTAATATPDAPSSTHKAVKAAAPARDHSARPAGKRSKTCSASADDTKATTKASDGLSILLQAIEHEGNSPSTSKSPSPNQAVVQDATAFASPTLPNLAAAAMMAAQQMASHSSTGTPFMAFPMPFPFFGPMSTSGFASLAAWNWGMNKQLPGTSSTAPSEDGTELSRPGSATAHNSDASKNPSPHPSDAITA</sequence>
<evidence type="ECO:0000256" key="1">
    <source>
        <dbReference type="ARBA" id="ARBA00022723"/>
    </source>
</evidence>
<feature type="compositionally biased region" description="Low complexity" evidence="5">
    <location>
        <begin position="120"/>
        <end position="132"/>
    </location>
</feature>
<dbReference type="eggNOG" id="KOG2461">
    <property type="taxonomic scope" value="Eukaryota"/>
</dbReference>
<dbReference type="KEGG" id="mbr:MONBRDRAFT_32134"/>
<dbReference type="RefSeq" id="XP_001745176.1">
    <property type="nucleotide sequence ID" value="XM_001745124.1"/>
</dbReference>
<evidence type="ECO:0000259" key="6">
    <source>
        <dbReference type="PROSITE" id="PS50157"/>
    </source>
</evidence>
<keyword evidence="2 4" id="KW-0863">Zinc-finger</keyword>
<evidence type="ECO:0000256" key="3">
    <source>
        <dbReference type="ARBA" id="ARBA00022833"/>
    </source>
</evidence>
<dbReference type="FunFam" id="3.30.160.60:FF:000446">
    <property type="entry name" value="Zinc finger protein"/>
    <property type="match status" value="1"/>
</dbReference>
<feature type="domain" description="C2H2-type" evidence="6">
    <location>
        <begin position="50"/>
        <end position="77"/>
    </location>
</feature>
<organism evidence="7 8">
    <name type="scientific">Monosiga brevicollis</name>
    <name type="common">Choanoflagellate</name>
    <dbReference type="NCBI Taxonomy" id="81824"/>
    <lineage>
        <taxon>Eukaryota</taxon>
        <taxon>Choanoflagellata</taxon>
        <taxon>Craspedida</taxon>
        <taxon>Salpingoecidae</taxon>
        <taxon>Monosiga</taxon>
    </lineage>
</organism>
<dbReference type="SMART" id="SM00355">
    <property type="entry name" value="ZnF_C2H2"/>
    <property type="match status" value="2"/>
</dbReference>
<evidence type="ECO:0000313" key="8">
    <source>
        <dbReference type="Proteomes" id="UP000001357"/>
    </source>
</evidence>
<name>A9UXV9_MONBE</name>
<dbReference type="SUPFAM" id="SSF57667">
    <property type="entry name" value="beta-beta-alpha zinc fingers"/>
    <property type="match status" value="1"/>
</dbReference>
<dbReference type="EMBL" id="CH991549">
    <property type="protein sequence ID" value="EDQ89754.1"/>
    <property type="molecule type" value="Genomic_DNA"/>
</dbReference>
<dbReference type="PROSITE" id="PS50157">
    <property type="entry name" value="ZINC_FINGER_C2H2_2"/>
    <property type="match status" value="2"/>
</dbReference>
<keyword evidence="1" id="KW-0479">Metal-binding</keyword>
<feature type="compositionally biased region" description="Polar residues" evidence="5">
    <location>
        <begin position="290"/>
        <end position="300"/>
    </location>
</feature>
<feature type="region of interest" description="Disordered" evidence="5">
    <location>
        <begin position="120"/>
        <end position="165"/>
    </location>
</feature>
<dbReference type="PANTHER" id="PTHR23235">
    <property type="entry name" value="KRUEPPEL-LIKE TRANSCRIPTION FACTOR"/>
    <property type="match status" value="1"/>
</dbReference>
<dbReference type="InterPro" id="IPR036236">
    <property type="entry name" value="Znf_C2H2_sf"/>
</dbReference>
<feature type="region of interest" description="Disordered" evidence="5">
    <location>
        <begin position="266"/>
        <end position="310"/>
    </location>
</feature>
<dbReference type="AlphaFoldDB" id="A9UXV9"/>
<evidence type="ECO:0000313" key="7">
    <source>
        <dbReference type="EMBL" id="EDQ89754.1"/>
    </source>
</evidence>
<dbReference type="InterPro" id="IPR013087">
    <property type="entry name" value="Znf_C2H2_type"/>
</dbReference>
<dbReference type="STRING" id="81824.A9UXV9"/>
<evidence type="ECO:0000256" key="5">
    <source>
        <dbReference type="SAM" id="MobiDB-lite"/>
    </source>
</evidence>
<dbReference type="GeneID" id="5890697"/>
<evidence type="ECO:0000256" key="2">
    <source>
        <dbReference type="ARBA" id="ARBA00022771"/>
    </source>
</evidence>
<keyword evidence="8" id="KW-1185">Reference proteome</keyword>
<dbReference type="GO" id="GO:0008270">
    <property type="term" value="F:zinc ion binding"/>
    <property type="evidence" value="ECO:0007669"/>
    <property type="project" value="UniProtKB-KW"/>
</dbReference>
<dbReference type="Pfam" id="PF00096">
    <property type="entry name" value="zf-C2H2"/>
    <property type="match status" value="1"/>
</dbReference>
<dbReference type="Proteomes" id="UP000001357">
    <property type="component" value="Unassembled WGS sequence"/>
</dbReference>
<proteinExistence type="predicted"/>
<accession>A9UXV9</accession>
<dbReference type="PROSITE" id="PS00028">
    <property type="entry name" value="ZINC_FINGER_C2H2_1"/>
    <property type="match status" value="2"/>
</dbReference>